<reference evidence="1 2" key="1">
    <citation type="journal article" date="2015" name="Int. Biodeterior. Biodegradation">
        <title>Physiological and genetic screening methods for the isolation of methyl tert-butyl ether-degrading bacteria for bioremediation purposes.</title>
        <authorList>
            <person name="Guisado I.M."/>
            <person name="Purswani J."/>
            <person name="Gonzalez Lopez J."/>
            <person name="Pozo C."/>
        </authorList>
    </citation>
    <scope>NUCLEOTIDE SEQUENCE [LARGE SCALE GENOMIC DNA]</scope>
    <source>
        <strain evidence="1 2">SH7</strain>
    </source>
</reference>
<dbReference type="AlphaFoldDB" id="A0A0W1AWT1"/>
<accession>A0A0W1AWT1</accession>
<sequence>MVSSTLNLRDDVFFETLIFPAIYWVPISALGKTRYTKQDIKIKFSNIDPEEISNMICNPYELIQYIQINCFTENLQEHEYKIVDNNEWEIHKNGYKALKDNNGSCASLASIFYNILSKYYSNIGNLCVMSNSGGGHVINYIYTNGYYYFIDLYAQLGCYAPFIPVETGEKRDFVKTSYITGGCLKTSSIDSFIKYFDKYTKLKKKEFLYYTYNMPVCPPASITVENDYLSLLLPYNHNIKIMNKNTLSKIKVRFVEFKDESD</sequence>
<comment type="caution">
    <text evidence="1">The sequence shown here is derived from an EMBL/GenBank/DDBJ whole genome shotgun (WGS) entry which is preliminary data.</text>
</comment>
<dbReference type="OrthoDB" id="9788327at2"/>
<dbReference type="Proteomes" id="UP000054709">
    <property type="component" value="Unassembled WGS sequence"/>
</dbReference>
<name>A0A0W1AWT1_9BACL</name>
<proteinExistence type="predicted"/>
<keyword evidence="2" id="KW-1185">Reference proteome</keyword>
<protein>
    <submittedName>
        <fullName evidence="1">Uncharacterized protein</fullName>
    </submittedName>
</protein>
<gene>
    <name evidence="1" type="ORF">UQ64_19930</name>
</gene>
<organism evidence="1 2">
    <name type="scientific">Paenibacillus etheri</name>
    <dbReference type="NCBI Taxonomy" id="1306852"/>
    <lineage>
        <taxon>Bacteria</taxon>
        <taxon>Bacillati</taxon>
        <taxon>Bacillota</taxon>
        <taxon>Bacilli</taxon>
        <taxon>Bacillales</taxon>
        <taxon>Paenibacillaceae</taxon>
        <taxon>Paenibacillus</taxon>
    </lineage>
</organism>
<dbReference type="RefSeq" id="WP_060624587.1">
    <property type="nucleotide sequence ID" value="NZ_LCZJ02000026.1"/>
</dbReference>
<dbReference type="EMBL" id="LCZJ02000026">
    <property type="protein sequence ID" value="KTD85754.1"/>
    <property type="molecule type" value="Genomic_DNA"/>
</dbReference>
<evidence type="ECO:0000313" key="1">
    <source>
        <dbReference type="EMBL" id="KTD85754.1"/>
    </source>
</evidence>
<evidence type="ECO:0000313" key="2">
    <source>
        <dbReference type="Proteomes" id="UP000054709"/>
    </source>
</evidence>